<reference evidence="1 2" key="1">
    <citation type="submission" date="2015-01" db="EMBL/GenBank/DDBJ databases">
        <title>Genome Sequencing of Rickettsiales.</title>
        <authorList>
            <person name="Daugherty S.C."/>
            <person name="Su Q."/>
            <person name="Abolude K."/>
            <person name="Beier-Sexton M."/>
            <person name="Carlyon J.A."/>
            <person name="Carter R."/>
            <person name="Day N.P."/>
            <person name="Dumler S.J."/>
            <person name="Dyachenko V."/>
            <person name="Godinez A."/>
            <person name="Kurtti T.J."/>
            <person name="Lichay M."/>
            <person name="Mullins K.E."/>
            <person name="Ott S."/>
            <person name="Pappas-Brown V."/>
            <person name="Paris D.H."/>
            <person name="Patel P."/>
            <person name="Richards A.L."/>
            <person name="Sadzewicz L."/>
            <person name="Sears K."/>
            <person name="Seidman D."/>
            <person name="Sengamalay N."/>
            <person name="Stenos J."/>
            <person name="Tallon L.J."/>
            <person name="Vincent G."/>
            <person name="Fraser C.M."/>
            <person name="Munderloh U."/>
            <person name="Dunning-Hotopp J.C."/>
        </authorList>
    </citation>
    <scope>NUCLEOTIDE SEQUENCE [LARGE SCALE GENOMIC DNA]</scope>
    <source>
        <strain evidence="1 2">Ac/Pa</strain>
    </source>
</reference>
<keyword evidence="2" id="KW-1185">Reference proteome</keyword>
<protein>
    <submittedName>
        <fullName evidence="1">Lipase family protein</fullName>
    </submittedName>
</protein>
<comment type="caution">
    <text evidence="1">The sequence shown here is derived from an EMBL/GenBank/DDBJ whole genome shotgun (WGS) entry which is preliminary data.</text>
</comment>
<dbReference type="SUPFAM" id="SSF53474">
    <property type="entry name" value="alpha/beta-Hydrolases"/>
    <property type="match status" value="1"/>
</dbReference>
<dbReference type="Gene3D" id="3.40.50.1820">
    <property type="entry name" value="alpha/beta hydrolase"/>
    <property type="match status" value="1"/>
</dbReference>
<dbReference type="Proteomes" id="UP000033556">
    <property type="component" value="Unassembled WGS sequence"/>
</dbReference>
<proteinExistence type="predicted"/>
<accession>A0A0F3N162</accession>
<name>A0A0F3N162_RICAM</name>
<evidence type="ECO:0000313" key="1">
    <source>
        <dbReference type="EMBL" id="KJV61427.1"/>
    </source>
</evidence>
<dbReference type="PATRIC" id="fig|1359164.3.peg.429"/>
<sequence length="404" mass="44045">MSYFNNLLSSKPINFVSKVKKTVAKVEKFANKFEAKVAHVATDLAYKLAQGNKIYKEHESKTIESLEKNGWKTLCNSSEFADTNQNGYKAVAFINAEAKQVLIATAGTVPTDLHDLKDDAYIAAGSFPSKITQVKAMIDHITTLLATDASNYVFNVAGHSLGAVLTDATAFEIMSKGLELGTSITFDSPGSKNAIDQAIKAGVFSKTVDVTVENLAEHCVVYNAKHNIINCNPIISSPHITAPKLVLSLEQQVATDAPMQYVEKESSGIIGYVSYLVSKTSSNIIKSCADYLGITRTVNELENLKGHSLKNFADLCEKPVVDTLGWERGIDNGLLIEDFDGSSCVHSTGNDLRVVKEYDVDDDTVEISLNEFNFADLQRAHDNINKAVPTLGTDPEFPSMEFIN</sequence>
<dbReference type="InterPro" id="IPR029058">
    <property type="entry name" value="AB_hydrolase_fold"/>
</dbReference>
<gene>
    <name evidence="1" type="ORF">APHACPA_0434</name>
</gene>
<dbReference type="EMBL" id="LANR01000001">
    <property type="protein sequence ID" value="KJV61427.1"/>
    <property type="molecule type" value="Genomic_DNA"/>
</dbReference>
<evidence type="ECO:0000313" key="2">
    <source>
        <dbReference type="Proteomes" id="UP000033556"/>
    </source>
</evidence>
<dbReference type="RefSeq" id="WP_052688465.1">
    <property type="nucleotide sequence ID" value="NZ_LANR01000001.1"/>
</dbReference>
<dbReference type="AlphaFoldDB" id="A0A0F3N162"/>
<organism evidence="1 2">
    <name type="scientific">Rickettsia amblyommatis str. Ac/Pa</name>
    <dbReference type="NCBI Taxonomy" id="1359164"/>
    <lineage>
        <taxon>Bacteria</taxon>
        <taxon>Pseudomonadati</taxon>
        <taxon>Pseudomonadota</taxon>
        <taxon>Alphaproteobacteria</taxon>
        <taxon>Rickettsiales</taxon>
        <taxon>Rickettsiaceae</taxon>
        <taxon>Rickettsieae</taxon>
        <taxon>Rickettsia</taxon>
        <taxon>spotted fever group</taxon>
    </lineage>
</organism>